<evidence type="ECO:0000259" key="2">
    <source>
        <dbReference type="Pfam" id="PF07593"/>
    </source>
</evidence>
<sequence length="580" mass="63218">MALCLAGCTGPQKEYSLSSNISISNADTLAGTCQFNSIFTDITPSTNIKFKHFTGAFTQTDASLSRYMPESIGSGVAIFDYDNDGDQDILAMNSTVFPGGEPAGVITVPRLFRNDGNLVFEDVTEQALPNNPIYGMGVTAADYNSDGYVDLLFTAWGNVRLLSNTGNGQFKDVTEEVGLFSEYRQSPVNKLTTEWSTAAVFFDADGDQDLDLFVSHYVRWSPDTDVFITLDFKQKAYSSPRSYAGNTPQLYLQEQGQFVEHTQEAGIFQPTGKALGVALWDFDNDGRLDIVVANDAMRNFAYHNLGGGRFEEQAMELGLAYDENGRARAGMGIDIADYANNGDMAVAIGNFSKEPTSFFISKNGQHFRESSQQMGVASATYHALTFGLLFADLDLDGWLDLVMANGHVQPGIEQVYADESYRQAAIILKNDSGKGFTDVSKCSGDAILKPIVGRGLAAGDLDGDGDLDLVFSENAGSIRVLRNDIDGSNYIRIHLKGDSPNTQAIGARLEVKSNDIVQRRIVRTGSSYLSQSELVQTFGLGHAPRVEYVRVIWPNGDVKEIINPPINQQLTLSQASAGRY</sequence>
<dbReference type="PANTHER" id="PTHR16026:SF0">
    <property type="entry name" value="CARTILAGE ACIDIC PROTEIN 1"/>
    <property type="match status" value="1"/>
</dbReference>
<dbReference type="PANTHER" id="PTHR16026">
    <property type="entry name" value="CARTILAGE ACIDIC PROTEIN 1"/>
    <property type="match status" value="1"/>
</dbReference>
<feature type="domain" description="ASPIC/UnbV" evidence="2">
    <location>
        <begin position="504"/>
        <end position="571"/>
    </location>
</feature>
<reference evidence="3" key="1">
    <citation type="submission" date="2018-06" db="EMBL/GenBank/DDBJ databases">
        <authorList>
            <person name="Zhirakovskaya E."/>
        </authorList>
    </citation>
    <scope>NUCLEOTIDE SEQUENCE</scope>
</reference>
<dbReference type="InterPro" id="IPR027039">
    <property type="entry name" value="Crtac1"/>
</dbReference>
<dbReference type="InterPro" id="IPR013517">
    <property type="entry name" value="FG-GAP"/>
</dbReference>
<dbReference type="Pfam" id="PF13517">
    <property type="entry name" value="FG-GAP_3"/>
    <property type="match status" value="2"/>
</dbReference>
<dbReference type="Pfam" id="PF07593">
    <property type="entry name" value="UnbV_ASPIC"/>
    <property type="match status" value="1"/>
</dbReference>
<evidence type="ECO:0000256" key="1">
    <source>
        <dbReference type="ARBA" id="ARBA00022729"/>
    </source>
</evidence>
<keyword evidence="1" id="KW-0732">Signal</keyword>
<gene>
    <name evidence="3" type="ORF">MNBD_GAMMA21-2735</name>
</gene>
<evidence type="ECO:0000313" key="3">
    <source>
        <dbReference type="EMBL" id="VAW99332.1"/>
    </source>
</evidence>
<protein>
    <recommendedName>
        <fullName evidence="2">ASPIC/UnbV domain-containing protein</fullName>
    </recommendedName>
</protein>
<dbReference type="SUPFAM" id="SSF69318">
    <property type="entry name" value="Integrin alpha N-terminal domain"/>
    <property type="match status" value="1"/>
</dbReference>
<dbReference type="InterPro" id="IPR028994">
    <property type="entry name" value="Integrin_alpha_N"/>
</dbReference>
<dbReference type="InterPro" id="IPR011519">
    <property type="entry name" value="UnbV_ASPIC"/>
</dbReference>
<dbReference type="EMBL" id="UOFR01000066">
    <property type="protein sequence ID" value="VAW99332.1"/>
    <property type="molecule type" value="Genomic_DNA"/>
</dbReference>
<dbReference type="AlphaFoldDB" id="A0A3B1AH68"/>
<name>A0A3B1AH68_9ZZZZ</name>
<organism evidence="3">
    <name type="scientific">hydrothermal vent metagenome</name>
    <dbReference type="NCBI Taxonomy" id="652676"/>
    <lineage>
        <taxon>unclassified sequences</taxon>
        <taxon>metagenomes</taxon>
        <taxon>ecological metagenomes</taxon>
    </lineage>
</organism>
<accession>A0A3B1AH68</accession>
<dbReference type="Gene3D" id="2.130.10.130">
    <property type="entry name" value="Integrin alpha, N-terminal"/>
    <property type="match status" value="2"/>
</dbReference>
<proteinExistence type="predicted"/>